<keyword evidence="1 3" id="KW-0853">WD repeat</keyword>
<gene>
    <name evidence="5" type="ORF">ASPACDRAFT_122093</name>
</gene>
<keyword evidence="6" id="KW-1185">Reference proteome</keyword>
<dbReference type="Gene3D" id="2.130.10.10">
    <property type="entry name" value="YVTN repeat-like/Quinoprotein amine dehydrogenase"/>
    <property type="match status" value="1"/>
</dbReference>
<dbReference type="PROSITE" id="PS50294">
    <property type="entry name" value="WD_REPEATS_REGION"/>
    <property type="match status" value="1"/>
</dbReference>
<sequence>MPGQVGPDSPPSVSSSSSVRAAGSYSNTSPRNVSRFSSQYLSLSPPVAREDMMPPPPGEGHPPGASADVPDPALPTAVAAVAAPEPGFDMSDPRLSAFMAVPQYPNAPSDAAPVAVTEIVNAVMERPEFAHYGHGRVADQATPRLASSSPPGEWYVSDSEMTDALSDVGGVPLGPYMGDYDDTPGAEYAHDTASTISEFTDDDETTDLIMDYEPSIAAERLPALSGLDDDPDDTYKFYMDDGDEESDFEDAEARIRRSTAALSEVDYDGFYQGLNAGYAPQSSDIFPGAAHDDFNASFSEGDDSSGVEAPNEQHVADPPTGMVKERNLTIDQFIGQWLCQSNTASITGFTMGPAPLARSAVASLLSWMPPAKIVRPAGYRWDFFDIQQIPWKEALQVKRSYARSLRDQSYTSYHNLEYSRQRPGARLARDETYFREKAMYTEHKASMEHFQLRNLMSAAAYNTVHFAHECKVYSWVPAYDDLRCMIDLSKPTVESGLKGSMKITTMRSAHDITIAGGFAGEYALRAMGTDGPGIAGYVTQTPNITTHVDIVPSRSSGSPLGVFASNDRHLRVLDCETNTFVADYELSRAINCTATAPDGRLRAVIGDSPDAWVVEADSGRPVHPLRGHRDFGFACAWSPDMRHIATSNQDKTAIIWDVRMWRMLQKIESDVAGYRSVRFSPVGGGSRTLLLCEPADRITIVNAQTYQSRQVHDFFGEIGGADYSPDGSMIWVANTDEHFGGFMQYERRQWGQRYGPQGLPNEWVRDGELDEDERCVLSERERRQRVLWNLTDEEHEALIM</sequence>
<dbReference type="AlphaFoldDB" id="A0A1L9WQ28"/>
<dbReference type="OMA" id="RQWGQRY"/>
<dbReference type="InterPro" id="IPR036322">
    <property type="entry name" value="WD40_repeat_dom_sf"/>
</dbReference>
<dbReference type="STRING" id="690307.A0A1L9WQ28"/>
<dbReference type="InterPro" id="IPR001680">
    <property type="entry name" value="WD40_rpt"/>
</dbReference>
<keyword evidence="2" id="KW-0677">Repeat</keyword>
<proteinExistence type="predicted"/>
<name>A0A1L9WQ28_ASPA1</name>
<dbReference type="PROSITE" id="PS50082">
    <property type="entry name" value="WD_REPEATS_2"/>
    <property type="match status" value="1"/>
</dbReference>
<evidence type="ECO:0000256" key="1">
    <source>
        <dbReference type="ARBA" id="ARBA00022574"/>
    </source>
</evidence>
<evidence type="ECO:0000313" key="6">
    <source>
        <dbReference type="Proteomes" id="UP000184546"/>
    </source>
</evidence>
<dbReference type="InterPro" id="IPR015943">
    <property type="entry name" value="WD40/YVTN_repeat-like_dom_sf"/>
</dbReference>
<dbReference type="SMART" id="SM00320">
    <property type="entry name" value="WD40"/>
    <property type="match status" value="1"/>
</dbReference>
<organism evidence="5 6">
    <name type="scientific">Aspergillus aculeatus (strain ATCC 16872 / CBS 172.66 / WB 5094)</name>
    <dbReference type="NCBI Taxonomy" id="690307"/>
    <lineage>
        <taxon>Eukaryota</taxon>
        <taxon>Fungi</taxon>
        <taxon>Dikarya</taxon>
        <taxon>Ascomycota</taxon>
        <taxon>Pezizomycotina</taxon>
        <taxon>Eurotiomycetes</taxon>
        <taxon>Eurotiomycetidae</taxon>
        <taxon>Eurotiales</taxon>
        <taxon>Aspergillaceae</taxon>
        <taxon>Aspergillus</taxon>
        <taxon>Aspergillus subgen. Circumdati</taxon>
    </lineage>
</organism>
<dbReference type="OrthoDB" id="20669at2759"/>
<evidence type="ECO:0000256" key="2">
    <source>
        <dbReference type="ARBA" id="ARBA00022737"/>
    </source>
</evidence>
<protein>
    <submittedName>
        <fullName evidence="5">Uncharacterized protein</fullName>
    </submittedName>
</protein>
<dbReference type="PANTHER" id="PTHR43991:SF12">
    <property type="entry name" value="WD REPEAT PROTEIN (AFU_ORTHOLOGUE AFUA_8G05640)"/>
    <property type="match status" value="1"/>
</dbReference>
<feature type="compositionally biased region" description="Polar residues" evidence="4">
    <location>
        <begin position="24"/>
        <end position="42"/>
    </location>
</feature>
<evidence type="ECO:0000256" key="3">
    <source>
        <dbReference type="PROSITE-ProRule" id="PRU00221"/>
    </source>
</evidence>
<feature type="compositionally biased region" description="Low complexity" evidence="4">
    <location>
        <begin position="62"/>
        <end position="76"/>
    </location>
</feature>
<reference evidence="6" key="1">
    <citation type="journal article" date="2017" name="Genome Biol.">
        <title>Comparative genomics reveals high biological diversity and specific adaptations in the industrially and medically important fungal genus Aspergillus.</title>
        <authorList>
            <person name="de Vries R.P."/>
            <person name="Riley R."/>
            <person name="Wiebenga A."/>
            <person name="Aguilar-Osorio G."/>
            <person name="Amillis S."/>
            <person name="Uchima C.A."/>
            <person name="Anderluh G."/>
            <person name="Asadollahi M."/>
            <person name="Askin M."/>
            <person name="Barry K."/>
            <person name="Battaglia E."/>
            <person name="Bayram O."/>
            <person name="Benocci T."/>
            <person name="Braus-Stromeyer S.A."/>
            <person name="Caldana C."/>
            <person name="Canovas D."/>
            <person name="Cerqueira G.C."/>
            <person name="Chen F."/>
            <person name="Chen W."/>
            <person name="Choi C."/>
            <person name="Clum A."/>
            <person name="Dos Santos R.A."/>
            <person name="Damasio A.R."/>
            <person name="Diallinas G."/>
            <person name="Emri T."/>
            <person name="Fekete E."/>
            <person name="Flipphi M."/>
            <person name="Freyberg S."/>
            <person name="Gallo A."/>
            <person name="Gournas C."/>
            <person name="Habgood R."/>
            <person name="Hainaut M."/>
            <person name="Harispe M.L."/>
            <person name="Henrissat B."/>
            <person name="Hilden K.S."/>
            <person name="Hope R."/>
            <person name="Hossain A."/>
            <person name="Karabika E."/>
            <person name="Karaffa L."/>
            <person name="Karanyi Z."/>
            <person name="Krasevec N."/>
            <person name="Kuo A."/>
            <person name="Kusch H."/>
            <person name="LaButti K."/>
            <person name="Lagendijk E.L."/>
            <person name="Lapidus A."/>
            <person name="Levasseur A."/>
            <person name="Lindquist E."/>
            <person name="Lipzen A."/>
            <person name="Logrieco A.F."/>
            <person name="MacCabe A."/>
            <person name="Maekelae M.R."/>
            <person name="Malavazi I."/>
            <person name="Melin P."/>
            <person name="Meyer V."/>
            <person name="Mielnichuk N."/>
            <person name="Miskei M."/>
            <person name="Molnar A.P."/>
            <person name="Mule G."/>
            <person name="Ngan C.Y."/>
            <person name="Orejas M."/>
            <person name="Orosz E."/>
            <person name="Ouedraogo J.P."/>
            <person name="Overkamp K.M."/>
            <person name="Park H.-S."/>
            <person name="Perrone G."/>
            <person name="Piumi F."/>
            <person name="Punt P.J."/>
            <person name="Ram A.F."/>
            <person name="Ramon A."/>
            <person name="Rauscher S."/>
            <person name="Record E."/>
            <person name="Riano-Pachon D.M."/>
            <person name="Robert V."/>
            <person name="Roehrig J."/>
            <person name="Ruller R."/>
            <person name="Salamov A."/>
            <person name="Salih N.S."/>
            <person name="Samson R.A."/>
            <person name="Sandor E."/>
            <person name="Sanguinetti M."/>
            <person name="Schuetze T."/>
            <person name="Sepcic K."/>
            <person name="Shelest E."/>
            <person name="Sherlock G."/>
            <person name="Sophianopoulou V."/>
            <person name="Squina F.M."/>
            <person name="Sun H."/>
            <person name="Susca A."/>
            <person name="Todd R.B."/>
            <person name="Tsang A."/>
            <person name="Unkles S.E."/>
            <person name="van de Wiele N."/>
            <person name="van Rossen-Uffink D."/>
            <person name="Oliveira J.V."/>
            <person name="Vesth T.C."/>
            <person name="Visser J."/>
            <person name="Yu J.-H."/>
            <person name="Zhou M."/>
            <person name="Andersen M.R."/>
            <person name="Archer D.B."/>
            <person name="Baker S.E."/>
            <person name="Benoit I."/>
            <person name="Brakhage A.A."/>
            <person name="Braus G.H."/>
            <person name="Fischer R."/>
            <person name="Frisvad J.C."/>
            <person name="Goldman G.H."/>
            <person name="Houbraken J."/>
            <person name="Oakley B."/>
            <person name="Pocsi I."/>
            <person name="Scazzocchio C."/>
            <person name="Seiboth B."/>
            <person name="vanKuyk P.A."/>
            <person name="Wortman J."/>
            <person name="Dyer P.S."/>
            <person name="Grigoriev I.V."/>
        </authorList>
    </citation>
    <scope>NUCLEOTIDE SEQUENCE [LARGE SCALE GENOMIC DNA]</scope>
    <source>
        <strain evidence="6">ATCC 16872 / CBS 172.66 / WB 5094</strain>
    </source>
</reference>
<dbReference type="InterPro" id="IPR019775">
    <property type="entry name" value="WD40_repeat_CS"/>
</dbReference>
<dbReference type="SUPFAM" id="SSF50978">
    <property type="entry name" value="WD40 repeat-like"/>
    <property type="match status" value="1"/>
</dbReference>
<feature type="region of interest" description="Disordered" evidence="4">
    <location>
        <begin position="296"/>
        <end position="320"/>
    </location>
</feature>
<accession>A0A1L9WQ28</accession>
<evidence type="ECO:0000256" key="4">
    <source>
        <dbReference type="SAM" id="MobiDB-lite"/>
    </source>
</evidence>
<feature type="repeat" description="WD" evidence="3">
    <location>
        <begin position="625"/>
        <end position="666"/>
    </location>
</feature>
<dbReference type="RefSeq" id="XP_020054601.1">
    <property type="nucleotide sequence ID" value="XM_020196491.1"/>
</dbReference>
<dbReference type="PROSITE" id="PS00678">
    <property type="entry name" value="WD_REPEATS_1"/>
    <property type="match status" value="1"/>
</dbReference>
<dbReference type="Pfam" id="PF00400">
    <property type="entry name" value="WD40"/>
    <property type="match status" value="1"/>
</dbReference>
<dbReference type="EMBL" id="KV878980">
    <property type="protein sequence ID" value="OJJ98261.1"/>
    <property type="molecule type" value="Genomic_DNA"/>
</dbReference>
<evidence type="ECO:0000313" key="5">
    <source>
        <dbReference type="EMBL" id="OJJ98261.1"/>
    </source>
</evidence>
<dbReference type="GeneID" id="30970305"/>
<dbReference type="VEuPathDB" id="FungiDB:ASPACDRAFT_122093"/>
<dbReference type="Proteomes" id="UP000184546">
    <property type="component" value="Unassembled WGS sequence"/>
</dbReference>
<dbReference type="PANTHER" id="PTHR43991">
    <property type="entry name" value="WD REPEAT PROTEIN (AFU_ORTHOLOGUE AFUA_8G05640)-RELATED"/>
    <property type="match status" value="1"/>
</dbReference>
<feature type="region of interest" description="Disordered" evidence="4">
    <location>
        <begin position="1"/>
        <end position="76"/>
    </location>
</feature>